<dbReference type="Gene3D" id="1.10.260.40">
    <property type="entry name" value="lambda repressor-like DNA-binding domains"/>
    <property type="match status" value="1"/>
</dbReference>
<dbReference type="EMBL" id="FQVF01000002">
    <property type="protein sequence ID" value="SHE38116.1"/>
    <property type="molecule type" value="Genomic_DNA"/>
</dbReference>
<dbReference type="STRING" id="1122206.SAMN02745753_00178"/>
<evidence type="ECO:0000313" key="3">
    <source>
        <dbReference type="EMBL" id="SHE38116.1"/>
    </source>
</evidence>
<dbReference type="GO" id="GO:0003700">
    <property type="term" value="F:DNA-binding transcription factor activity"/>
    <property type="evidence" value="ECO:0007669"/>
    <property type="project" value="TreeGrafter"/>
</dbReference>
<dbReference type="GO" id="GO:0003677">
    <property type="term" value="F:DNA binding"/>
    <property type="evidence" value="ECO:0007669"/>
    <property type="project" value="UniProtKB-KW"/>
</dbReference>
<dbReference type="PROSITE" id="PS50943">
    <property type="entry name" value="HTH_CROC1"/>
    <property type="match status" value="1"/>
</dbReference>
<dbReference type="SMART" id="SM00530">
    <property type="entry name" value="HTH_XRE"/>
    <property type="match status" value="1"/>
</dbReference>
<keyword evidence="1" id="KW-0238">DNA-binding</keyword>
<proteinExistence type="predicted"/>
<dbReference type="InterPro" id="IPR011051">
    <property type="entry name" value="RmlC_Cupin_sf"/>
</dbReference>
<dbReference type="CDD" id="cd00093">
    <property type="entry name" value="HTH_XRE"/>
    <property type="match status" value="1"/>
</dbReference>
<dbReference type="InterPro" id="IPR014710">
    <property type="entry name" value="RmlC-like_jellyroll"/>
</dbReference>
<accession>A0A1M4T0Y3</accession>
<dbReference type="InterPro" id="IPR010982">
    <property type="entry name" value="Lambda_DNA-bd_dom_sf"/>
</dbReference>
<evidence type="ECO:0000313" key="4">
    <source>
        <dbReference type="Proteomes" id="UP000184517"/>
    </source>
</evidence>
<reference evidence="4" key="1">
    <citation type="submission" date="2016-11" db="EMBL/GenBank/DDBJ databases">
        <authorList>
            <person name="Varghese N."/>
            <person name="Submissions S."/>
        </authorList>
    </citation>
    <scope>NUCLEOTIDE SEQUENCE [LARGE SCALE GENOMIC DNA]</scope>
    <source>
        <strain evidence="4">DSM 16579</strain>
    </source>
</reference>
<dbReference type="Pfam" id="PF01381">
    <property type="entry name" value="HTH_3"/>
    <property type="match status" value="1"/>
</dbReference>
<name>A0A1M4T0Y3_9GAMM</name>
<evidence type="ECO:0000256" key="1">
    <source>
        <dbReference type="ARBA" id="ARBA00023125"/>
    </source>
</evidence>
<dbReference type="AlphaFoldDB" id="A0A1M4T0Y3"/>
<protein>
    <submittedName>
        <fullName evidence="3">Helix-turn-helix</fullName>
    </submittedName>
</protein>
<organism evidence="3 4">
    <name type="scientific">Marinomonas polaris DSM 16579</name>
    <dbReference type="NCBI Taxonomy" id="1122206"/>
    <lineage>
        <taxon>Bacteria</taxon>
        <taxon>Pseudomonadati</taxon>
        <taxon>Pseudomonadota</taxon>
        <taxon>Gammaproteobacteria</taxon>
        <taxon>Oceanospirillales</taxon>
        <taxon>Oceanospirillaceae</taxon>
        <taxon>Marinomonas</taxon>
    </lineage>
</organism>
<feature type="domain" description="HTH cro/C1-type" evidence="2">
    <location>
        <begin position="13"/>
        <end position="67"/>
    </location>
</feature>
<dbReference type="InterPro" id="IPR050807">
    <property type="entry name" value="TransReg_Diox_bact_type"/>
</dbReference>
<dbReference type="GO" id="GO:0005829">
    <property type="term" value="C:cytosol"/>
    <property type="evidence" value="ECO:0007669"/>
    <property type="project" value="TreeGrafter"/>
</dbReference>
<dbReference type="RefSeq" id="WP_072837843.1">
    <property type="nucleotide sequence ID" value="NZ_FQVF01000002.1"/>
</dbReference>
<dbReference type="SUPFAM" id="SSF51182">
    <property type="entry name" value="RmlC-like cupins"/>
    <property type="match status" value="1"/>
</dbReference>
<keyword evidence="4" id="KW-1185">Reference proteome</keyword>
<dbReference type="Gene3D" id="2.60.120.10">
    <property type="entry name" value="Jelly Rolls"/>
    <property type="match status" value="1"/>
</dbReference>
<dbReference type="OrthoDB" id="9792093at2"/>
<dbReference type="PANTHER" id="PTHR46797">
    <property type="entry name" value="HTH-TYPE TRANSCRIPTIONAL REGULATOR"/>
    <property type="match status" value="1"/>
</dbReference>
<gene>
    <name evidence="3" type="ORF">SAMN02745753_00178</name>
</gene>
<dbReference type="InterPro" id="IPR001387">
    <property type="entry name" value="Cro/C1-type_HTH"/>
</dbReference>
<dbReference type="SUPFAM" id="SSF47413">
    <property type="entry name" value="lambda repressor-like DNA-binding domains"/>
    <property type="match status" value="1"/>
</dbReference>
<evidence type="ECO:0000259" key="2">
    <source>
        <dbReference type="PROSITE" id="PS50943"/>
    </source>
</evidence>
<dbReference type="PANTHER" id="PTHR46797:SF1">
    <property type="entry name" value="METHYLPHOSPHONATE SYNTHASE"/>
    <property type="match status" value="1"/>
</dbReference>
<dbReference type="Proteomes" id="UP000184517">
    <property type="component" value="Unassembled WGS sequence"/>
</dbReference>
<sequence length="191" mass="20670">MNKPILGSLGRNIQKLRMAKGLSLSQLALDAGLAKSNLSRIEQGEGNPTLETIWRLAVQLDVPFGDLVASVESPLGENGVQVRLIDQGEGNPRVDVYWMSCAPNTVKQSEPHIAGTTEAITLISGKLLAGENNDLHHLEIGKAHTFAADVPHCYQTDDSWATLMVVITYAKQDSTKQADAKQNDAIQEVKS</sequence>